<dbReference type="Proteomes" id="UP000240920">
    <property type="component" value="Segment"/>
</dbReference>
<proteinExistence type="predicted"/>
<evidence type="ECO:0000313" key="4">
    <source>
        <dbReference type="EMBL" id="AOV59186.1"/>
    </source>
</evidence>
<evidence type="ECO:0000313" key="2">
    <source>
        <dbReference type="EMBL" id="AOV58707.1"/>
    </source>
</evidence>
<keyword evidence="5" id="KW-1185">Reference proteome</keyword>
<dbReference type="GeneID" id="30306493"/>
<organism evidence="4 5">
    <name type="scientific">Synechococcus phage S-CAM3</name>
    <dbReference type="NCBI Taxonomy" id="1883366"/>
    <lineage>
        <taxon>Viruses</taxon>
        <taxon>Duplodnaviria</taxon>
        <taxon>Heunggongvirae</taxon>
        <taxon>Uroviricota</taxon>
        <taxon>Caudoviricetes</taxon>
        <taxon>Pantevenvirales</taxon>
        <taxon>Kyanoviridae</taxon>
        <taxon>Charybdisvirus</taxon>
        <taxon>Charybdisvirus scam3</taxon>
    </lineage>
</organism>
<evidence type="ECO:0000256" key="1">
    <source>
        <dbReference type="SAM" id="MobiDB-lite"/>
    </source>
</evidence>
<protein>
    <submittedName>
        <fullName evidence="4">Uncharacterized protein</fullName>
    </submittedName>
</protein>
<dbReference type="EMBL" id="KU686199">
    <property type="protein sequence ID" value="AOV59186.1"/>
    <property type="molecule type" value="Genomic_DNA"/>
</dbReference>
<dbReference type="EMBL" id="KU686198">
    <property type="protein sequence ID" value="AOV58947.1"/>
    <property type="molecule type" value="Genomic_DNA"/>
</dbReference>
<dbReference type="RefSeq" id="YP_009321466.1">
    <property type="nucleotide sequence ID" value="NC_031906.1"/>
</dbReference>
<feature type="region of interest" description="Disordered" evidence="1">
    <location>
        <begin position="71"/>
        <end position="100"/>
    </location>
</feature>
<dbReference type="EMBL" id="KU686197">
    <property type="protein sequence ID" value="AOV58707.1"/>
    <property type="molecule type" value="Genomic_DNA"/>
</dbReference>
<dbReference type="OrthoDB" id="23583at10239"/>
<reference evidence="5 6" key="1">
    <citation type="journal article" date="2016" name="Virology">
        <title>The genomic content and context of auxiliary metabolic genes in marine cyanomyoviruses.</title>
        <authorList>
            <person name="Crummett L.T."/>
            <person name="Puxty R.J."/>
            <person name="Weihe C."/>
            <person name="Marston M.F."/>
            <person name="Martiny J.B."/>
        </authorList>
    </citation>
    <scope>NUCLEOTIDE SEQUENCE [LARGE SCALE GENOMIC DNA]</scope>
    <source>
        <strain evidence="2">0808SB25</strain>
        <strain evidence="3">0910TB04</strain>
        <strain evidence="4">1010CC42</strain>
    </source>
</reference>
<dbReference type="KEGG" id="vg:30306493"/>
<sequence>MTYPAPDYLEDDPWFGPAILSENQEDLKEMRLQLIEEEQLLPLSEDQPPSKEVANIHEVMYNIATRAGKTTTQLDPIGGSENFHTGPGGWNSGTGMNQFK</sequence>
<accession>A0A1D8KKL2</accession>
<dbReference type="Proteomes" id="UP000204537">
    <property type="component" value="Segment"/>
</dbReference>
<dbReference type="Proteomes" id="UP000240804">
    <property type="component" value="Segment"/>
</dbReference>
<evidence type="ECO:0000313" key="3">
    <source>
        <dbReference type="EMBL" id="AOV58947.1"/>
    </source>
</evidence>
<evidence type="ECO:0000313" key="5">
    <source>
        <dbReference type="Proteomes" id="UP000204537"/>
    </source>
</evidence>
<name>A0A1D8KKL2_9CAUD</name>
<evidence type="ECO:0000313" key="6">
    <source>
        <dbReference type="Proteomes" id="UP000240804"/>
    </source>
</evidence>
<gene>
    <name evidence="4" type="ORF">C421010_203</name>
    <name evidence="2" type="ORF">S250808_202</name>
    <name evidence="3" type="ORF">T040910_203</name>
</gene>